<keyword evidence="2" id="KW-0547">Nucleotide-binding</keyword>
<dbReference type="AlphaFoldDB" id="A0A7W8VBS7"/>
<evidence type="ECO:0000256" key="1">
    <source>
        <dbReference type="ARBA" id="ARBA00022448"/>
    </source>
</evidence>
<dbReference type="FunFam" id="3.40.50.300:FF:000425">
    <property type="entry name" value="Probable ABC transporter, ATP-binding subunit"/>
    <property type="match status" value="1"/>
</dbReference>
<feature type="domain" description="ABC transporter" evidence="5">
    <location>
        <begin position="24"/>
        <end position="254"/>
    </location>
</feature>
<dbReference type="GO" id="GO:0015418">
    <property type="term" value="F:ABC-type quaternary ammonium compound transporting activity"/>
    <property type="evidence" value="ECO:0007669"/>
    <property type="project" value="UniProtKB-EC"/>
</dbReference>
<dbReference type="PANTHER" id="PTHR42781">
    <property type="entry name" value="SPERMIDINE/PUTRESCINE IMPORT ATP-BINDING PROTEIN POTA"/>
    <property type="match status" value="1"/>
</dbReference>
<dbReference type="EC" id="7.6.2.9" evidence="4"/>
<evidence type="ECO:0000313" key="6">
    <source>
        <dbReference type="EMBL" id="MBB5430676.1"/>
    </source>
</evidence>
<dbReference type="InterPro" id="IPR003593">
    <property type="entry name" value="AAA+_ATPase"/>
</dbReference>
<dbReference type="PANTHER" id="PTHR42781:SF4">
    <property type="entry name" value="SPERMIDINE_PUTRESCINE IMPORT ATP-BINDING PROTEIN POTA"/>
    <property type="match status" value="1"/>
</dbReference>
<dbReference type="InterPro" id="IPR050093">
    <property type="entry name" value="ABC_SmlMolc_Importer"/>
</dbReference>
<dbReference type="EMBL" id="JACHDB010000001">
    <property type="protein sequence ID" value="MBB5430676.1"/>
    <property type="molecule type" value="Genomic_DNA"/>
</dbReference>
<dbReference type="InterPro" id="IPR008995">
    <property type="entry name" value="Mo/tungstate-bd_C_term_dom"/>
</dbReference>
<sequence length="387" mass="41282">MPAEPATAPAPTATADLSGRGASIELRSVTKRFGGFTAVDGVSLAVRPGEFITLLGPSGSGKTTTLNIIAGFAHADAGTLHIDGADVGPVPVHRRGLGMVFQHYALFPHMSIAANIAYPLKQRRTPRAERARLVEAALDTVGLTGFAHRRPAELSGGQQQRAAVARAIVYRPRALLMDEPLGALDRRLRDRLQLEIKRIHAELGTTFVYVTHDQDEALALSDRIAVFNRGRIEQLGTAEELYERPRTLFTARFLGESTVLTGPLHHRGGTPSLSVCGRLLRGRGDLPPSAGRAALVIRPERLTVHPAGQAPEHTDHRHVLPATVTGAVYLGAARRLQLRLPDGTTALAREHAGATSTARPGDDVALSWAAADAVLLAEDPDAEQTAT</sequence>
<reference evidence="6 7" key="1">
    <citation type="submission" date="2020-08" db="EMBL/GenBank/DDBJ databases">
        <title>Sequencing the genomes of 1000 actinobacteria strains.</title>
        <authorList>
            <person name="Klenk H.-P."/>
        </authorList>
    </citation>
    <scope>NUCLEOTIDE SEQUENCE [LARGE SCALE GENOMIC DNA]</scope>
    <source>
        <strain evidence="6 7">DSM 44551</strain>
    </source>
</reference>
<dbReference type="GO" id="GO:0005524">
    <property type="term" value="F:ATP binding"/>
    <property type="evidence" value="ECO:0007669"/>
    <property type="project" value="UniProtKB-KW"/>
</dbReference>
<dbReference type="SMART" id="SM00382">
    <property type="entry name" value="AAA"/>
    <property type="match status" value="1"/>
</dbReference>
<dbReference type="InterPro" id="IPR017871">
    <property type="entry name" value="ABC_transporter-like_CS"/>
</dbReference>
<name>A0A7W8VBS7_9ACTN</name>
<dbReference type="InterPro" id="IPR013611">
    <property type="entry name" value="Transp-assoc_OB_typ2"/>
</dbReference>
<keyword evidence="7" id="KW-1185">Reference proteome</keyword>
<evidence type="ECO:0000256" key="4">
    <source>
        <dbReference type="ARBA" id="ARBA00066388"/>
    </source>
</evidence>
<protein>
    <recommendedName>
        <fullName evidence="4">ABC-type quaternary amine transporter</fullName>
        <ecNumber evidence="4">7.6.2.9</ecNumber>
    </recommendedName>
</protein>
<dbReference type="PROSITE" id="PS50893">
    <property type="entry name" value="ABC_TRANSPORTER_2"/>
    <property type="match status" value="1"/>
</dbReference>
<dbReference type="Proteomes" id="UP000572635">
    <property type="component" value="Unassembled WGS sequence"/>
</dbReference>
<accession>A0A7W8VBS7</accession>
<dbReference type="Pfam" id="PF00005">
    <property type="entry name" value="ABC_tran"/>
    <property type="match status" value="1"/>
</dbReference>
<dbReference type="SUPFAM" id="SSF52540">
    <property type="entry name" value="P-loop containing nucleoside triphosphate hydrolases"/>
    <property type="match status" value="1"/>
</dbReference>
<proteinExistence type="predicted"/>
<dbReference type="Gene3D" id="3.40.50.300">
    <property type="entry name" value="P-loop containing nucleotide triphosphate hydrolases"/>
    <property type="match status" value="1"/>
</dbReference>
<evidence type="ECO:0000256" key="2">
    <source>
        <dbReference type="ARBA" id="ARBA00022741"/>
    </source>
</evidence>
<dbReference type="Pfam" id="PF08402">
    <property type="entry name" value="TOBE_2"/>
    <property type="match status" value="1"/>
</dbReference>
<dbReference type="PROSITE" id="PS00211">
    <property type="entry name" value="ABC_TRANSPORTER_1"/>
    <property type="match status" value="1"/>
</dbReference>
<evidence type="ECO:0000259" key="5">
    <source>
        <dbReference type="PROSITE" id="PS50893"/>
    </source>
</evidence>
<organism evidence="6 7">
    <name type="scientific">Nocardiopsis composta</name>
    <dbReference type="NCBI Taxonomy" id="157465"/>
    <lineage>
        <taxon>Bacteria</taxon>
        <taxon>Bacillati</taxon>
        <taxon>Actinomycetota</taxon>
        <taxon>Actinomycetes</taxon>
        <taxon>Streptosporangiales</taxon>
        <taxon>Nocardiopsidaceae</taxon>
        <taxon>Nocardiopsis</taxon>
    </lineage>
</organism>
<dbReference type="GO" id="GO:0043190">
    <property type="term" value="C:ATP-binding cassette (ABC) transporter complex"/>
    <property type="evidence" value="ECO:0007669"/>
    <property type="project" value="InterPro"/>
</dbReference>
<dbReference type="SUPFAM" id="SSF50331">
    <property type="entry name" value="MOP-like"/>
    <property type="match status" value="1"/>
</dbReference>
<keyword evidence="1" id="KW-0813">Transport</keyword>
<dbReference type="InterPro" id="IPR003439">
    <property type="entry name" value="ABC_transporter-like_ATP-bd"/>
</dbReference>
<gene>
    <name evidence="6" type="ORF">HDA36_000760</name>
</gene>
<evidence type="ECO:0000256" key="3">
    <source>
        <dbReference type="ARBA" id="ARBA00022840"/>
    </source>
</evidence>
<dbReference type="InterPro" id="IPR027417">
    <property type="entry name" value="P-loop_NTPase"/>
</dbReference>
<evidence type="ECO:0000313" key="7">
    <source>
        <dbReference type="Proteomes" id="UP000572635"/>
    </source>
</evidence>
<dbReference type="GO" id="GO:0016887">
    <property type="term" value="F:ATP hydrolysis activity"/>
    <property type="evidence" value="ECO:0007669"/>
    <property type="project" value="InterPro"/>
</dbReference>
<keyword evidence="3 6" id="KW-0067">ATP-binding</keyword>
<comment type="caution">
    <text evidence="6">The sequence shown here is derived from an EMBL/GenBank/DDBJ whole genome shotgun (WGS) entry which is preliminary data.</text>
</comment>
<dbReference type="RefSeq" id="WP_184388725.1">
    <property type="nucleotide sequence ID" value="NZ_BAAAJD010000020.1"/>
</dbReference>